<reference evidence="3" key="2">
    <citation type="submission" date="2025-08" db="UniProtKB">
        <authorList>
            <consortium name="RefSeq"/>
        </authorList>
    </citation>
    <scope>IDENTIFICATION</scope>
</reference>
<evidence type="ECO:0000256" key="1">
    <source>
        <dbReference type="SAM" id="MobiDB-lite"/>
    </source>
</evidence>
<feature type="compositionally biased region" description="Polar residues" evidence="1">
    <location>
        <begin position="296"/>
        <end position="308"/>
    </location>
</feature>
<feature type="compositionally biased region" description="Basic residues" evidence="1">
    <location>
        <begin position="281"/>
        <end position="295"/>
    </location>
</feature>
<dbReference type="PANTHER" id="PTHR35317:SF35">
    <property type="entry name" value="DUF4219 DOMAIN-CONTAINING PROTEIN"/>
    <property type="match status" value="1"/>
</dbReference>
<dbReference type="RefSeq" id="XP_015072535.1">
    <property type="nucleotide sequence ID" value="XM_015217049.1"/>
</dbReference>
<proteinExistence type="predicted"/>
<evidence type="ECO:0000313" key="3">
    <source>
        <dbReference type="RefSeq" id="XP_015072535.1"/>
    </source>
</evidence>
<feature type="region of interest" description="Disordered" evidence="1">
    <location>
        <begin position="251"/>
        <end position="316"/>
    </location>
</feature>
<keyword evidence="2" id="KW-1185">Reference proteome</keyword>
<reference evidence="2" key="1">
    <citation type="journal article" date="2014" name="Nat. Genet.">
        <title>The genome of the stress-tolerant wild tomato species Solanum pennellii.</title>
        <authorList>
            <person name="Bolger A."/>
            <person name="Scossa F."/>
            <person name="Bolger M.E."/>
            <person name="Lanz C."/>
            <person name="Maumus F."/>
            <person name="Tohge T."/>
            <person name="Quesneville H."/>
            <person name="Alseekh S."/>
            <person name="Sorensen I."/>
            <person name="Lichtenstein G."/>
            <person name="Fich E.A."/>
            <person name="Conte M."/>
            <person name="Keller H."/>
            <person name="Schneeberger K."/>
            <person name="Schwacke R."/>
            <person name="Ofner I."/>
            <person name="Vrebalov J."/>
            <person name="Xu Y."/>
            <person name="Osorio S."/>
            <person name="Aflitos S.A."/>
            <person name="Schijlen E."/>
            <person name="Jimenez-Gomez J.M."/>
            <person name="Ryngajllo M."/>
            <person name="Kimura S."/>
            <person name="Kumar R."/>
            <person name="Koenig D."/>
            <person name="Headland L.R."/>
            <person name="Maloof J.N."/>
            <person name="Sinha N."/>
            <person name="van Ham R.C."/>
            <person name="Lankhorst R.K."/>
            <person name="Mao L."/>
            <person name="Vogel A."/>
            <person name="Arsova B."/>
            <person name="Panstruga R."/>
            <person name="Fei Z."/>
            <person name="Rose J.K."/>
            <person name="Zamir D."/>
            <person name="Carrari F."/>
            <person name="Giovannoni J.J."/>
            <person name="Weigel D."/>
            <person name="Usadel B."/>
            <person name="Fernie A.R."/>
        </authorList>
    </citation>
    <scope>NUCLEOTIDE SEQUENCE [LARGE SCALE GENOMIC DNA]</scope>
    <source>
        <strain evidence="2">cv. LA0716</strain>
    </source>
</reference>
<evidence type="ECO:0000313" key="2">
    <source>
        <dbReference type="Proteomes" id="UP000694930"/>
    </source>
</evidence>
<organism evidence="2 3">
    <name type="scientific">Solanum pennellii</name>
    <name type="common">Tomato</name>
    <name type="synonym">Lycopersicon pennellii</name>
    <dbReference type="NCBI Taxonomy" id="28526"/>
    <lineage>
        <taxon>Eukaryota</taxon>
        <taxon>Viridiplantae</taxon>
        <taxon>Streptophyta</taxon>
        <taxon>Embryophyta</taxon>
        <taxon>Tracheophyta</taxon>
        <taxon>Spermatophyta</taxon>
        <taxon>Magnoliopsida</taxon>
        <taxon>eudicotyledons</taxon>
        <taxon>Gunneridae</taxon>
        <taxon>Pentapetalae</taxon>
        <taxon>asterids</taxon>
        <taxon>lamiids</taxon>
        <taxon>Solanales</taxon>
        <taxon>Solanaceae</taxon>
        <taxon>Solanoideae</taxon>
        <taxon>Solaneae</taxon>
        <taxon>Solanum</taxon>
        <taxon>Solanum subgen. Lycopersicon</taxon>
    </lineage>
</organism>
<dbReference type="Proteomes" id="UP000694930">
    <property type="component" value="Chromosome 4"/>
</dbReference>
<dbReference type="GeneID" id="107016637"/>
<gene>
    <name evidence="3" type="primary">LOC107016637</name>
</gene>
<dbReference type="Pfam" id="PF14223">
    <property type="entry name" value="Retrotran_gag_2"/>
    <property type="match status" value="1"/>
</dbReference>
<accession>A0ABM1GKW5</accession>
<protein>
    <submittedName>
        <fullName evidence="3">Uncharacterized protein LOC107016637</fullName>
    </submittedName>
</protein>
<dbReference type="PANTHER" id="PTHR35317">
    <property type="entry name" value="OS04G0629600 PROTEIN"/>
    <property type="match status" value="1"/>
</dbReference>
<sequence length="316" mass="35871">MANEKREKGRVDSDKGDSGNVVENGWCWKKVILTFFSPTNLASEPGMSANSSSLSVAQRLIPVFKGESYEFWSIRMKTILKSQDLWDLVERGFLMKKIGCENPRKKTLRRWCLSSMLSMTTFFSRIATATTSKQAWSILQKEFQGDLKVIVVRLQSLRRDFETLMMKSGESIASFLSREMTIVSQMRSYGEVTDQIIVEKVLRSLNPKFGHVVAAIEESKDLSIFSFDELMGSLQAHEARINRLVEKNEEKAFQVSDSTTKHGDNNRPASRGRGRGEFRGGRGRGHGRGRRRNIGHKQSNEQGNTKNGVQCHHCNR</sequence>
<name>A0ABM1GKW5_SOLPN</name>